<dbReference type="InterPro" id="IPR000297">
    <property type="entry name" value="PPIase_PpiC"/>
</dbReference>
<dbReference type="PROSITE" id="PS50198">
    <property type="entry name" value="PPIC_PPIASE_2"/>
    <property type="match status" value="1"/>
</dbReference>
<evidence type="ECO:0000256" key="8">
    <source>
        <dbReference type="SAM" id="SignalP"/>
    </source>
</evidence>
<evidence type="ECO:0000256" key="3">
    <source>
        <dbReference type="ARBA" id="ARBA00022729"/>
    </source>
</evidence>
<dbReference type="Proteomes" id="UP000178086">
    <property type="component" value="Unassembled WGS sequence"/>
</dbReference>
<dbReference type="PROSITE" id="PS51257">
    <property type="entry name" value="PROKAR_LIPOPROTEIN"/>
    <property type="match status" value="1"/>
</dbReference>
<proteinExistence type="predicted"/>
<evidence type="ECO:0000256" key="5">
    <source>
        <dbReference type="ARBA" id="ARBA00023235"/>
    </source>
</evidence>
<evidence type="ECO:0000259" key="9">
    <source>
        <dbReference type="PROSITE" id="PS50198"/>
    </source>
</evidence>
<dbReference type="InterPro" id="IPR046357">
    <property type="entry name" value="PPIase_dom_sf"/>
</dbReference>
<dbReference type="Pfam" id="PF13624">
    <property type="entry name" value="SurA_N_3"/>
    <property type="match status" value="1"/>
</dbReference>
<dbReference type="EMBL" id="MELI01000067">
    <property type="protein sequence ID" value="OFW33463.1"/>
    <property type="molecule type" value="Genomic_DNA"/>
</dbReference>
<evidence type="ECO:0000256" key="1">
    <source>
        <dbReference type="ARBA" id="ARBA00000971"/>
    </source>
</evidence>
<comment type="catalytic activity">
    <reaction evidence="1">
        <text>[protein]-peptidylproline (omega=180) = [protein]-peptidylproline (omega=0)</text>
        <dbReference type="Rhea" id="RHEA:16237"/>
        <dbReference type="Rhea" id="RHEA-COMP:10747"/>
        <dbReference type="Rhea" id="RHEA-COMP:10748"/>
        <dbReference type="ChEBI" id="CHEBI:83833"/>
        <dbReference type="ChEBI" id="CHEBI:83834"/>
        <dbReference type="EC" id="5.2.1.8"/>
    </reaction>
</comment>
<dbReference type="Gene3D" id="1.10.4030.10">
    <property type="entry name" value="Porin chaperone SurA, peptide-binding domain"/>
    <property type="match status" value="1"/>
</dbReference>
<dbReference type="AlphaFoldDB" id="A0A1F2US28"/>
<dbReference type="GO" id="GO:0003755">
    <property type="term" value="F:peptidyl-prolyl cis-trans isomerase activity"/>
    <property type="evidence" value="ECO:0007669"/>
    <property type="project" value="UniProtKB-KW"/>
</dbReference>
<keyword evidence="3 8" id="KW-0732">Signal</keyword>
<feature type="region of interest" description="Disordered" evidence="7">
    <location>
        <begin position="312"/>
        <end position="351"/>
    </location>
</feature>
<feature type="compositionally biased region" description="Low complexity" evidence="7">
    <location>
        <begin position="314"/>
        <end position="343"/>
    </location>
</feature>
<dbReference type="PANTHER" id="PTHR47245:SF1">
    <property type="entry name" value="FOLDASE PROTEIN PRSA"/>
    <property type="match status" value="1"/>
</dbReference>
<dbReference type="InterPro" id="IPR027304">
    <property type="entry name" value="Trigger_fact/SurA_dom_sf"/>
</dbReference>
<dbReference type="PANTHER" id="PTHR47245">
    <property type="entry name" value="PEPTIDYLPROLYL ISOMERASE"/>
    <property type="match status" value="1"/>
</dbReference>
<feature type="signal peptide" evidence="8">
    <location>
        <begin position="1"/>
        <end position="21"/>
    </location>
</feature>
<organism evidence="10 11">
    <name type="scientific">Candidatus Aquicultor primus</name>
    <dbReference type="NCBI Taxonomy" id="1797195"/>
    <lineage>
        <taxon>Bacteria</taxon>
        <taxon>Bacillati</taxon>
        <taxon>Actinomycetota</taxon>
        <taxon>Candidatus Aquicultoria</taxon>
        <taxon>Candidatus Aquicultorales</taxon>
        <taxon>Candidatus Aquicultoraceae</taxon>
        <taxon>Candidatus Aquicultor</taxon>
    </lineage>
</organism>
<dbReference type="SUPFAM" id="SSF109998">
    <property type="entry name" value="Triger factor/SurA peptide-binding domain-like"/>
    <property type="match status" value="1"/>
</dbReference>
<protein>
    <recommendedName>
        <fullName evidence="2">peptidylprolyl isomerase</fullName>
        <ecNumber evidence="2">5.2.1.8</ecNumber>
    </recommendedName>
</protein>
<gene>
    <name evidence="10" type="ORF">A2074_03850</name>
</gene>
<accession>A0A1F2US28</accession>
<reference evidence="10 11" key="1">
    <citation type="journal article" date="2016" name="Nat. Commun.">
        <title>Thousands of microbial genomes shed light on interconnected biogeochemical processes in an aquifer system.</title>
        <authorList>
            <person name="Anantharaman K."/>
            <person name="Brown C.T."/>
            <person name="Hug L.A."/>
            <person name="Sharon I."/>
            <person name="Castelle C.J."/>
            <person name="Probst A.J."/>
            <person name="Thomas B.C."/>
            <person name="Singh A."/>
            <person name="Wilkins M.J."/>
            <person name="Karaoz U."/>
            <person name="Brodie E.L."/>
            <person name="Williams K.H."/>
            <person name="Hubbard S.S."/>
            <person name="Banfield J.F."/>
        </authorList>
    </citation>
    <scope>NUCLEOTIDE SEQUENCE [LARGE SCALE GENOMIC DNA]</scope>
</reference>
<evidence type="ECO:0000313" key="10">
    <source>
        <dbReference type="EMBL" id="OFW33463.1"/>
    </source>
</evidence>
<evidence type="ECO:0000256" key="7">
    <source>
        <dbReference type="SAM" id="MobiDB-lite"/>
    </source>
</evidence>
<keyword evidence="5 6" id="KW-0413">Isomerase</keyword>
<dbReference type="EC" id="5.2.1.8" evidence="2"/>
<evidence type="ECO:0000256" key="2">
    <source>
        <dbReference type="ARBA" id="ARBA00013194"/>
    </source>
</evidence>
<dbReference type="InterPro" id="IPR050245">
    <property type="entry name" value="PrsA_foldase"/>
</dbReference>
<feature type="domain" description="PpiC" evidence="9">
    <location>
        <begin position="174"/>
        <end position="264"/>
    </location>
</feature>
<evidence type="ECO:0000256" key="4">
    <source>
        <dbReference type="ARBA" id="ARBA00023110"/>
    </source>
</evidence>
<evidence type="ECO:0000313" key="11">
    <source>
        <dbReference type="Proteomes" id="UP000178086"/>
    </source>
</evidence>
<dbReference type="Gene3D" id="3.10.50.40">
    <property type="match status" value="1"/>
</dbReference>
<name>A0A1F2US28_9ACTN</name>
<evidence type="ECO:0000256" key="6">
    <source>
        <dbReference type="PROSITE-ProRule" id="PRU00278"/>
    </source>
</evidence>
<dbReference type="Pfam" id="PF00639">
    <property type="entry name" value="Rotamase"/>
    <property type="match status" value="1"/>
</dbReference>
<keyword evidence="4 6" id="KW-0697">Rotamase</keyword>
<sequence length="351" mass="38433">MKVLRYGMAIALIAVVALSVAGCSKEPLAAKVNGKKITLAEVDVRLTQMVGQQAEMFQGEQGEQAKVQFRNQVLDQMIEMELLMVEVNKRGIKVTDKEIDAKLKELMKDYGLKEQAELEAALKQQNMTLVQFKKELADRIQIEKLGDQVTKDVKASSKEVKEYYEKNKASFAVKDQVQVAHILVQDEAKAKKILADVQAGADFSKLAKEHSIDPGSKDKGGEMPMTDKDQFVPEFAAASWTLEPGQISDIVKTTYGFHIIKMIAKKDGGEKAFNDIKDEVEEQMLSPKKQEVFGKWLDELKAKAKIDRYLDANPPQVAPGAAPGAVPGAAPGAVPPADQGAPQNTVPQAGK</sequence>
<feature type="chain" id="PRO_5038331834" description="peptidylprolyl isomerase" evidence="8">
    <location>
        <begin position="22"/>
        <end position="351"/>
    </location>
</feature>
<dbReference type="SUPFAM" id="SSF54534">
    <property type="entry name" value="FKBP-like"/>
    <property type="match status" value="1"/>
</dbReference>
<comment type="caution">
    <text evidence="10">The sequence shown here is derived from an EMBL/GenBank/DDBJ whole genome shotgun (WGS) entry which is preliminary data.</text>
</comment>